<dbReference type="SUPFAM" id="SSF52540">
    <property type="entry name" value="P-loop containing nucleoside triphosphate hydrolases"/>
    <property type="match status" value="1"/>
</dbReference>
<evidence type="ECO:0008006" key="3">
    <source>
        <dbReference type="Google" id="ProtNLM"/>
    </source>
</evidence>
<keyword evidence="2" id="KW-1185">Reference proteome</keyword>
<reference evidence="1 2" key="1">
    <citation type="journal article" date="2024" name="Insects">
        <title>An Improved Chromosome-Level Genome Assembly of the Firefly Pyrocoelia pectoralis.</title>
        <authorList>
            <person name="Fu X."/>
            <person name="Meyer-Rochow V.B."/>
            <person name="Ballantyne L."/>
            <person name="Zhu X."/>
        </authorList>
    </citation>
    <scope>NUCLEOTIDE SEQUENCE [LARGE SCALE GENOMIC DNA]</scope>
    <source>
        <strain evidence="1">XCY_ONT2</strain>
    </source>
</reference>
<protein>
    <recommendedName>
        <fullName evidence="3">Nicotinamide riboside kinase 1</fullName>
    </recommendedName>
</protein>
<dbReference type="Proteomes" id="UP001329430">
    <property type="component" value="Chromosome 6"/>
</dbReference>
<evidence type="ECO:0000313" key="1">
    <source>
        <dbReference type="EMBL" id="KAK5642281.1"/>
    </source>
</evidence>
<name>A0AAN7VB43_9COLE</name>
<comment type="caution">
    <text evidence="1">The sequence shown here is derived from an EMBL/GenBank/DDBJ whole genome shotgun (WGS) entry which is preliminary data.</text>
</comment>
<dbReference type="Gene3D" id="3.40.50.300">
    <property type="entry name" value="P-loop containing nucleotide triphosphate hydrolases"/>
    <property type="match status" value="1"/>
</dbReference>
<gene>
    <name evidence="1" type="ORF">RI129_008448</name>
</gene>
<proteinExistence type="predicted"/>
<sequence length="215" mass="24849">MSKNLLIIGISGVTCGGKTTLAVKLKKAIPCTLLISQDTYFLPDDDPRHTRIPELNHVNYDIISSLDMETMHRDIGKILEQYNTHFHNAQLIDKSSSLTNDELLEYINTKLKDTQTKILILEGFCIFNYKPVSNLCLLKYYMTLDREECLKRRNSRVYEPPDCPGYFEQCVWPEYLNLSSYVHKNVVDVTYFEGDKSPPVRDILIDIFNVLCNNN</sequence>
<accession>A0AAN7VB43</accession>
<evidence type="ECO:0000313" key="2">
    <source>
        <dbReference type="Proteomes" id="UP001329430"/>
    </source>
</evidence>
<dbReference type="InterPro" id="IPR027417">
    <property type="entry name" value="P-loop_NTPase"/>
</dbReference>
<organism evidence="1 2">
    <name type="scientific">Pyrocoelia pectoralis</name>
    <dbReference type="NCBI Taxonomy" id="417401"/>
    <lineage>
        <taxon>Eukaryota</taxon>
        <taxon>Metazoa</taxon>
        <taxon>Ecdysozoa</taxon>
        <taxon>Arthropoda</taxon>
        <taxon>Hexapoda</taxon>
        <taxon>Insecta</taxon>
        <taxon>Pterygota</taxon>
        <taxon>Neoptera</taxon>
        <taxon>Endopterygota</taxon>
        <taxon>Coleoptera</taxon>
        <taxon>Polyphaga</taxon>
        <taxon>Elateriformia</taxon>
        <taxon>Elateroidea</taxon>
        <taxon>Lampyridae</taxon>
        <taxon>Lampyrinae</taxon>
        <taxon>Pyrocoelia</taxon>
    </lineage>
</organism>
<dbReference type="PANTHER" id="PTHR10285">
    <property type="entry name" value="URIDINE KINASE"/>
    <property type="match status" value="1"/>
</dbReference>
<dbReference type="AlphaFoldDB" id="A0AAN7VB43"/>
<dbReference type="EMBL" id="JAVRBK010000006">
    <property type="protein sequence ID" value="KAK5642281.1"/>
    <property type="molecule type" value="Genomic_DNA"/>
</dbReference>